<evidence type="ECO:0000313" key="2">
    <source>
        <dbReference type="Proteomes" id="UP001501803"/>
    </source>
</evidence>
<keyword evidence="2" id="KW-1185">Reference proteome</keyword>
<gene>
    <name evidence="1" type="ORF">GCM10022381_14790</name>
</gene>
<protein>
    <recommendedName>
        <fullName evidence="3">N-formylglutamate amidohydrolase</fullName>
    </recommendedName>
</protein>
<comment type="caution">
    <text evidence="1">The sequence shown here is derived from an EMBL/GenBank/DDBJ whole genome shotgun (WGS) entry which is preliminary data.</text>
</comment>
<name>A0ABP7KCA5_9MICO</name>
<dbReference type="Gene3D" id="3.40.630.40">
    <property type="entry name" value="Zn-dependent exopeptidases"/>
    <property type="match status" value="1"/>
</dbReference>
<evidence type="ECO:0008006" key="3">
    <source>
        <dbReference type="Google" id="ProtNLM"/>
    </source>
</evidence>
<dbReference type="EMBL" id="BAABCN010000002">
    <property type="protein sequence ID" value="GAA3872799.1"/>
    <property type="molecule type" value="Genomic_DNA"/>
</dbReference>
<dbReference type="InterPro" id="IPR007709">
    <property type="entry name" value="N-FG_amidohydro"/>
</dbReference>
<dbReference type="Pfam" id="PF05013">
    <property type="entry name" value="FGase"/>
    <property type="match status" value="1"/>
</dbReference>
<sequence>MTDSAPLLIPAGTVFTASDITFYADPDDRDLEQAIEEADLLVSCPHSGAAIPAELAPFLAPEFTRRLQFDFSDCSTSAIVRRWAEIDQRIVYVENPHPRMIRDPNREKPADLRATLREAFARVAAAGPGVRTDLTGVDAVRPVTFSFFPLLLAPTDETELNRLADTFTEVATHGLGIYETTRDALIERFVETKLERARGGDTPHSFSTLSFHDTMNHTTTPDGAVSVARDEADRLPSVVALSNRGDADGEPRGDDPVTMRPDLVRDLAAAHRLGFAVDSPDAVALNKPYLGSFEIIRAGSRFRELASVADAAGLVLSAVQAEFRREFLLGRANTAAIMQPGTGWVDPDPQRVDRIAQACKASWDRYREATRPSASV</sequence>
<proteinExistence type="predicted"/>
<evidence type="ECO:0000313" key="1">
    <source>
        <dbReference type="EMBL" id="GAA3872799.1"/>
    </source>
</evidence>
<accession>A0ABP7KCA5</accession>
<reference evidence="2" key="1">
    <citation type="journal article" date="2019" name="Int. J. Syst. Evol. Microbiol.">
        <title>The Global Catalogue of Microorganisms (GCM) 10K type strain sequencing project: providing services to taxonomists for standard genome sequencing and annotation.</title>
        <authorList>
            <consortium name="The Broad Institute Genomics Platform"/>
            <consortium name="The Broad Institute Genome Sequencing Center for Infectious Disease"/>
            <person name="Wu L."/>
            <person name="Ma J."/>
        </authorList>
    </citation>
    <scope>NUCLEOTIDE SEQUENCE [LARGE SCALE GENOMIC DNA]</scope>
    <source>
        <strain evidence="2">JCM 17021</strain>
    </source>
</reference>
<dbReference type="SUPFAM" id="SSF53187">
    <property type="entry name" value="Zn-dependent exopeptidases"/>
    <property type="match status" value="1"/>
</dbReference>
<dbReference type="RefSeq" id="WP_345064056.1">
    <property type="nucleotide sequence ID" value="NZ_BAABCN010000002.1"/>
</dbReference>
<organism evidence="1 2">
    <name type="scientific">Leifsonia kafniensis</name>
    <dbReference type="NCBI Taxonomy" id="475957"/>
    <lineage>
        <taxon>Bacteria</taxon>
        <taxon>Bacillati</taxon>
        <taxon>Actinomycetota</taxon>
        <taxon>Actinomycetes</taxon>
        <taxon>Micrococcales</taxon>
        <taxon>Microbacteriaceae</taxon>
        <taxon>Leifsonia</taxon>
    </lineage>
</organism>
<dbReference type="Proteomes" id="UP001501803">
    <property type="component" value="Unassembled WGS sequence"/>
</dbReference>